<gene>
    <name evidence="1" type="ORF">T11_6113</name>
</gene>
<accession>A0A0V1I2E7</accession>
<dbReference type="AlphaFoldDB" id="A0A0V1I2E7"/>
<keyword evidence="2" id="KW-1185">Reference proteome</keyword>
<evidence type="ECO:0000313" key="2">
    <source>
        <dbReference type="Proteomes" id="UP000055024"/>
    </source>
</evidence>
<dbReference type="OrthoDB" id="5922091at2759"/>
<dbReference type="Proteomes" id="UP000055024">
    <property type="component" value="Unassembled WGS sequence"/>
</dbReference>
<evidence type="ECO:0000313" key="1">
    <source>
        <dbReference type="EMBL" id="KRZ17066.1"/>
    </source>
</evidence>
<protein>
    <submittedName>
        <fullName evidence="1">Uncharacterized protein</fullName>
    </submittedName>
</protein>
<proteinExistence type="predicted"/>
<reference evidence="1 2" key="1">
    <citation type="submission" date="2015-01" db="EMBL/GenBank/DDBJ databases">
        <title>Evolution of Trichinella species and genotypes.</title>
        <authorList>
            <person name="Korhonen P.K."/>
            <person name="Edoardo P."/>
            <person name="Giuseppe L.R."/>
            <person name="Gasser R.B."/>
        </authorList>
    </citation>
    <scope>NUCLEOTIDE SEQUENCE [LARGE SCALE GENOMIC DNA]</scope>
    <source>
        <strain evidence="1">ISS1029</strain>
    </source>
</reference>
<comment type="caution">
    <text evidence="1">The sequence shown here is derived from an EMBL/GenBank/DDBJ whole genome shotgun (WGS) entry which is preliminary data.</text>
</comment>
<sequence length="158" mass="17756">MNGVHHSSLAGSNSRSDRLDLATFPCAVFTFADREMPSSLEWISIILPMEYLTHAVPDSWINTMSRSFGSCCVLCHLPRVFSVLCRQTLLISPSSYHVVGPACFLGAPACFRRHIRQGIYSKDRARCASGISLIKYGQVPIRYWRAWCVISDCCYVLM</sequence>
<organism evidence="1 2">
    <name type="scientific">Trichinella zimbabwensis</name>
    <dbReference type="NCBI Taxonomy" id="268475"/>
    <lineage>
        <taxon>Eukaryota</taxon>
        <taxon>Metazoa</taxon>
        <taxon>Ecdysozoa</taxon>
        <taxon>Nematoda</taxon>
        <taxon>Enoplea</taxon>
        <taxon>Dorylaimia</taxon>
        <taxon>Trichinellida</taxon>
        <taxon>Trichinellidae</taxon>
        <taxon>Trichinella</taxon>
    </lineage>
</organism>
<name>A0A0V1I2E7_9BILA</name>
<dbReference type="EMBL" id="JYDP01000008">
    <property type="protein sequence ID" value="KRZ17066.1"/>
    <property type="molecule type" value="Genomic_DNA"/>
</dbReference>